<organism evidence="1 2">
    <name type="scientific">Pseudoxanthobacter soli DSM 19599</name>
    <dbReference type="NCBI Taxonomy" id="1123029"/>
    <lineage>
        <taxon>Bacteria</taxon>
        <taxon>Pseudomonadati</taxon>
        <taxon>Pseudomonadota</taxon>
        <taxon>Alphaproteobacteria</taxon>
        <taxon>Hyphomicrobiales</taxon>
        <taxon>Segnochrobactraceae</taxon>
        <taxon>Pseudoxanthobacter</taxon>
    </lineage>
</organism>
<name>A0A1M7ZKU1_9HYPH</name>
<protein>
    <recommendedName>
        <fullName evidence="3">DUF2946 domain-containing protein</fullName>
    </recommendedName>
</protein>
<accession>A0A1M7ZKU1</accession>
<dbReference type="EMBL" id="FRXO01000004">
    <property type="protein sequence ID" value="SHO65523.1"/>
    <property type="molecule type" value="Genomic_DNA"/>
</dbReference>
<dbReference type="AlphaFoldDB" id="A0A1M7ZKU1"/>
<sequence>MRVGRRQPGLPWIAVALAATLFLNGLWVGLALGFGPQPAGAVDAATRLAQAEPGYGVLCLHDADDAGSPHRSGHDFLPACCTIGCPMFAPAAMPPAAPPSALVRHGFAFVARWSVSPTPGVTPRLFAKQPRAPPVAA</sequence>
<evidence type="ECO:0008006" key="3">
    <source>
        <dbReference type="Google" id="ProtNLM"/>
    </source>
</evidence>
<dbReference type="Proteomes" id="UP000186406">
    <property type="component" value="Unassembled WGS sequence"/>
</dbReference>
<dbReference type="RefSeq" id="WP_073628538.1">
    <property type="nucleotide sequence ID" value="NZ_FRXO01000004.1"/>
</dbReference>
<reference evidence="1 2" key="1">
    <citation type="submission" date="2016-12" db="EMBL/GenBank/DDBJ databases">
        <authorList>
            <person name="Song W.-J."/>
            <person name="Kurnit D.M."/>
        </authorList>
    </citation>
    <scope>NUCLEOTIDE SEQUENCE [LARGE SCALE GENOMIC DNA]</scope>
    <source>
        <strain evidence="1 2">DSM 19599</strain>
    </source>
</reference>
<evidence type="ECO:0000313" key="2">
    <source>
        <dbReference type="Proteomes" id="UP000186406"/>
    </source>
</evidence>
<keyword evidence="2" id="KW-1185">Reference proteome</keyword>
<evidence type="ECO:0000313" key="1">
    <source>
        <dbReference type="EMBL" id="SHO65523.1"/>
    </source>
</evidence>
<dbReference type="STRING" id="1123029.SAMN02745172_02168"/>
<proteinExistence type="predicted"/>
<gene>
    <name evidence="1" type="ORF">SAMN02745172_02168</name>
</gene>